<evidence type="ECO:0000313" key="3">
    <source>
        <dbReference type="Proteomes" id="UP000271374"/>
    </source>
</evidence>
<comment type="caution">
    <text evidence="2">The sequence shown here is derived from an EMBL/GenBank/DDBJ whole genome shotgun (WGS) entry which is preliminary data.</text>
</comment>
<evidence type="ECO:0000313" key="2">
    <source>
        <dbReference type="EMBL" id="RTR36363.1"/>
    </source>
</evidence>
<dbReference type="OrthoDB" id="9815923at2"/>
<dbReference type="GO" id="GO:0016740">
    <property type="term" value="F:transferase activity"/>
    <property type="evidence" value="ECO:0007669"/>
    <property type="project" value="UniProtKB-KW"/>
</dbReference>
<protein>
    <submittedName>
        <fullName evidence="2">Glycosyltransferase family 2 protein</fullName>
    </submittedName>
</protein>
<name>A0A431WLQ1_9BACI</name>
<dbReference type="AlphaFoldDB" id="A0A431WLQ1"/>
<gene>
    <name evidence="2" type="ORF">EKG37_02055</name>
</gene>
<evidence type="ECO:0000259" key="1">
    <source>
        <dbReference type="Pfam" id="PF00535"/>
    </source>
</evidence>
<dbReference type="InterPro" id="IPR011990">
    <property type="entry name" value="TPR-like_helical_dom_sf"/>
</dbReference>
<dbReference type="SUPFAM" id="SSF53448">
    <property type="entry name" value="Nucleotide-diphospho-sugar transferases"/>
    <property type="match status" value="1"/>
</dbReference>
<dbReference type="InterPro" id="IPR029044">
    <property type="entry name" value="Nucleotide-diphossugar_trans"/>
</dbReference>
<reference evidence="2 3" key="1">
    <citation type="submission" date="2018-12" db="EMBL/GenBank/DDBJ databases">
        <title>Bacillus yapensis draft genome sequence.</title>
        <authorList>
            <person name="Yu L."/>
            <person name="Xu X."/>
            <person name="Tang X."/>
        </authorList>
    </citation>
    <scope>NUCLEOTIDE SEQUENCE [LARGE SCALE GENOMIC DNA]</scope>
    <source>
        <strain evidence="2 3">XXST-01</strain>
    </source>
</reference>
<dbReference type="InterPro" id="IPR001173">
    <property type="entry name" value="Glyco_trans_2-like"/>
</dbReference>
<sequence length="354" mass="41161">MLNISLVMIVKNEENNLATCLSSVNKFVDEIIVVDTGSIDNTKEIAVRHGAIVYDYEWSNDFAAARNFALTKSTSRWNLILDADEQILRWDKEKVDSLLLKEQSIGKVCIKNKFVQNNEERYSQTYISRLLPKGMVYQGKIHEQVVSDLPRLEFPIEILHTGYSETDKSKRNIAILNEELRSDSNNGYIHYQLARQYKKMDLLEEAEASFREAYLQVNSLEGYFTDLVVNYIYTLIELKKFYSVFEIVDQMNVPLRNSPDFNFVTGLFYMHFVLSDTEENIDFIPLIERAYLICIALGEQQQREIVIGTGSFLAAYNLGVYYEMFNQKDKAKNYYKLSAKYNYAPAKLRLMNLK</sequence>
<dbReference type="EMBL" id="RXNT01000001">
    <property type="protein sequence ID" value="RTR36363.1"/>
    <property type="molecule type" value="Genomic_DNA"/>
</dbReference>
<dbReference type="SUPFAM" id="SSF81901">
    <property type="entry name" value="HCP-like"/>
    <property type="match status" value="1"/>
</dbReference>
<accession>A0A431WLQ1</accession>
<organism evidence="2 3">
    <name type="scientific">Bacillus yapensis</name>
    <dbReference type="NCBI Taxonomy" id="2492960"/>
    <lineage>
        <taxon>Bacteria</taxon>
        <taxon>Bacillati</taxon>
        <taxon>Bacillota</taxon>
        <taxon>Bacilli</taxon>
        <taxon>Bacillales</taxon>
        <taxon>Bacillaceae</taxon>
        <taxon>Bacillus</taxon>
    </lineage>
</organism>
<dbReference type="Proteomes" id="UP000271374">
    <property type="component" value="Unassembled WGS sequence"/>
</dbReference>
<proteinExistence type="predicted"/>
<dbReference type="PANTHER" id="PTHR43630:SF2">
    <property type="entry name" value="GLYCOSYLTRANSFERASE"/>
    <property type="match status" value="1"/>
</dbReference>
<dbReference type="CDD" id="cd02511">
    <property type="entry name" value="Beta4Glucosyltransferase"/>
    <property type="match status" value="1"/>
</dbReference>
<dbReference type="RefSeq" id="WP_126405639.1">
    <property type="nucleotide sequence ID" value="NZ_RXNT01000001.1"/>
</dbReference>
<dbReference type="PANTHER" id="PTHR43630">
    <property type="entry name" value="POLY-BETA-1,6-N-ACETYL-D-GLUCOSAMINE SYNTHASE"/>
    <property type="match status" value="1"/>
</dbReference>
<dbReference type="Gene3D" id="3.90.550.10">
    <property type="entry name" value="Spore Coat Polysaccharide Biosynthesis Protein SpsA, Chain A"/>
    <property type="match status" value="1"/>
</dbReference>
<keyword evidence="3" id="KW-1185">Reference proteome</keyword>
<feature type="domain" description="Glycosyltransferase 2-like" evidence="1">
    <location>
        <begin position="5"/>
        <end position="102"/>
    </location>
</feature>
<dbReference type="Pfam" id="PF00535">
    <property type="entry name" value="Glycos_transf_2"/>
    <property type="match status" value="1"/>
</dbReference>
<keyword evidence="2" id="KW-0808">Transferase</keyword>
<dbReference type="Gene3D" id="1.25.40.10">
    <property type="entry name" value="Tetratricopeptide repeat domain"/>
    <property type="match status" value="1"/>
</dbReference>